<keyword evidence="3" id="KW-1185">Reference proteome</keyword>
<dbReference type="OrthoDB" id="4269629at2"/>
<evidence type="ECO:0000313" key="2">
    <source>
        <dbReference type="EMBL" id="RTR38518.1"/>
    </source>
</evidence>
<dbReference type="RefSeq" id="WP_126520756.1">
    <property type="nucleotide sequence ID" value="NZ_RXNU01000006.1"/>
</dbReference>
<proteinExistence type="predicted"/>
<dbReference type="InterPro" id="IPR050585">
    <property type="entry name" value="Xaa-Pro_dipeptidyl-ppase/CocE"/>
</dbReference>
<dbReference type="PANTHER" id="PTHR43056">
    <property type="entry name" value="PEPTIDASE S9 PROLYL OLIGOPEPTIDASE"/>
    <property type="match status" value="1"/>
</dbReference>
<evidence type="ECO:0000259" key="1">
    <source>
        <dbReference type="Pfam" id="PF00326"/>
    </source>
</evidence>
<dbReference type="InterPro" id="IPR001375">
    <property type="entry name" value="Peptidase_S9_cat"/>
</dbReference>
<dbReference type="GO" id="GO:0008236">
    <property type="term" value="F:serine-type peptidase activity"/>
    <property type="evidence" value="ECO:0007669"/>
    <property type="project" value="InterPro"/>
</dbReference>
<accession>A0A3S0IMK1</accession>
<evidence type="ECO:0000313" key="3">
    <source>
        <dbReference type="Proteomes" id="UP000267448"/>
    </source>
</evidence>
<protein>
    <submittedName>
        <fullName evidence="2">S9 family peptidase</fullName>
    </submittedName>
</protein>
<dbReference type="GO" id="GO:0006508">
    <property type="term" value="P:proteolysis"/>
    <property type="evidence" value="ECO:0007669"/>
    <property type="project" value="InterPro"/>
</dbReference>
<dbReference type="PROSITE" id="PS51257">
    <property type="entry name" value="PROKAR_LIPOPROTEIN"/>
    <property type="match status" value="1"/>
</dbReference>
<dbReference type="Gene3D" id="2.120.10.30">
    <property type="entry name" value="TolB, C-terminal domain"/>
    <property type="match status" value="1"/>
</dbReference>
<dbReference type="EMBL" id="RXNU01000006">
    <property type="protein sequence ID" value="RTR38518.1"/>
    <property type="molecule type" value="Genomic_DNA"/>
</dbReference>
<dbReference type="Pfam" id="PF00326">
    <property type="entry name" value="Peptidase_S9"/>
    <property type="match status" value="1"/>
</dbReference>
<comment type="caution">
    <text evidence="2">The sequence shown here is derived from an EMBL/GenBank/DDBJ whole genome shotgun (WGS) entry which is preliminary data.</text>
</comment>
<organism evidence="2 3">
    <name type="scientific">Shewanella canadensis</name>
    <dbReference type="NCBI Taxonomy" id="271096"/>
    <lineage>
        <taxon>Bacteria</taxon>
        <taxon>Pseudomonadati</taxon>
        <taxon>Pseudomonadota</taxon>
        <taxon>Gammaproteobacteria</taxon>
        <taxon>Alteromonadales</taxon>
        <taxon>Shewanellaceae</taxon>
        <taxon>Shewanella</taxon>
    </lineage>
</organism>
<sequence length="683" mass="75875">MRFRMYMIYIFSALLFSLLVGCSKKEPTEPTELIDKRSGCQIDTYGSWTSPISASDVYGLSDNFGELQSVNDAVYFVQSDSASNGRVGIKRLDFDGSVSDAVSNEFDVRSKVHEHGGSPFLGIGQSLFVSKAKDQLLYRIAPNQEPVPLTPNGTRHADCVSYSKGSRIICVREDHRNQGMPVASLVALNLNFSGEGEQLISGADFYSAPRVSPDNNQMAWISWNHPNMPWDNTQLWVGELEPKGGLHNARRLIEDRQGSITQPLYSPNGQLYFVADFNNWWNLYRINSQGELEHVLDMEAEFAVPDWKLGNHNYAFESDNTIIASYNHKGVASLIRIYLDTGLTESIAVDFGEISQVVKGENGIYFVGAKVTPEKGVYKVNGRGTQLIYAPELPVLDPNYISRAENISFESGDGEQVFGYYYGPVNPGFVPPKDSRPPLLVMLHGGPTAKASLAFRRDIQFWTSRGFAVMDLNYRGSSGFGRKYRQSIYGRWGKADVEDAVRAAGHLVNKGWVDGLQLAMRGNSAGGLTVLSSLAFFDTFKAGVSYSGISDMEVLSKEADKFESKYLEHLVGLSTEEQNIYRQRSPLYHLEELDEPLLLIQGQDDALVAQKQSKTVFNALKAKGVPVAYLAFNGEEHGLKDPHNKIKALEVELAFYGKVFGFTPAGEQAPLRLENARNLKHDQ</sequence>
<dbReference type="SUPFAM" id="SSF53474">
    <property type="entry name" value="alpha/beta-Hydrolases"/>
    <property type="match status" value="1"/>
</dbReference>
<dbReference type="AlphaFoldDB" id="A0A3S0IMK1"/>
<dbReference type="InterPro" id="IPR029058">
    <property type="entry name" value="AB_hydrolase_fold"/>
</dbReference>
<name>A0A3S0IMK1_9GAMM</name>
<dbReference type="Proteomes" id="UP000267448">
    <property type="component" value="Unassembled WGS sequence"/>
</dbReference>
<dbReference type="SUPFAM" id="SSF69322">
    <property type="entry name" value="Tricorn protease domain 2"/>
    <property type="match status" value="1"/>
</dbReference>
<dbReference type="Gene3D" id="3.40.50.1820">
    <property type="entry name" value="alpha/beta hydrolase"/>
    <property type="match status" value="1"/>
</dbReference>
<dbReference type="InterPro" id="IPR011042">
    <property type="entry name" value="6-blade_b-propeller_TolB-like"/>
</dbReference>
<dbReference type="PANTHER" id="PTHR43056:SF5">
    <property type="entry name" value="PEPTIDASE S9 PROLYL OLIGOPEPTIDASE CATALYTIC DOMAIN-CONTAINING PROTEIN"/>
    <property type="match status" value="1"/>
</dbReference>
<gene>
    <name evidence="2" type="ORF">EKG38_13480</name>
</gene>
<feature type="domain" description="Peptidase S9 prolyl oligopeptidase catalytic" evidence="1">
    <location>
        <begin position="455"/>
        <end position="661"/>
    </location>
</feature>
<reference evidence="2 3" key="1">
    <citation type="submission" date="2018-12" db="EMBL/GenBank/DDBJ databases">
        <authorList>
            <person name="Yu L."/>
        </authorList>
    </citation>
    <scope>NUCLEOTIDE SEQUENCE [LARGE SCALE GENOMIC DNA]</scope>
    <source>
        <strain evidence="2 3">HAW-EB2</strain>
    </source>
</reference>